<evidence type="ECO:0000313" key="3">
    <source>
        <dbReference type="EMBL" id="MFD1479903.1"/>
    </source>
</evidence>
<dbReference type="InterPro" id="IPR021136">
    <property type="entry name" value="Flagellar_hook_control-like_C"/>
</dbReference>
<dbReference type="Proteomes" id="UP001597302">
    <property type="component" value="Unassembled WGS sequence"/>
</dbReference>
<keyword evidence="4" id="KW-1185">Reference proteome</keyword>
<feature type="region of interest" description="Disordered" evidence="1">
    <location>
        <begin position="1"/>
        <end position="28"/>
    </location>
</feature>
<organism evidence="3 4">
    <name type="scientific">Paracoccus nototheniae</name>
    <dbReference type="NCBI Taxonomy" id="2489002"/>
    <lineage>
        <taxon>Bacteria</taxon>
        <taxon>Pseudomonadati</taxon>
        <taxon>Pseudomonadota</taxon>
        <taxon>Alphaproteobacteria</taxon>
        <taxon>Rhodobacterales</taxon>
        <taxon>Paracoccaceae</taxon>
        <taxon>Paracoccus</taxon>
    </lineage>
</organism>
<evidence type="ECO:0000256" key="1">
    <source>
        <dbReference type="SAM" id="MobiDB-lite"/>
    </source>
</evidence>
<dbReference type="InterPro" id="IPR038610">
    <property type="entry name" value="FliK-like_C_sf"/>
</dbReference>
<keyword evidence="3" id="KW-0282">Flagellum</keyword>
<keyword evidence="3" id="KW-0966">Cell projection</keyword>
<proteinExistence type="predicted"/>
<accession>A0ABW4DTF7</accession>
<reference evidence="4" key="1">
    <citation type="journal article" date="2019" name="Int. J. Syst. Evol. Microbiol.">
        <title>The Global Catalogue of Microorganisms (GCM) 10K type strain sequencing project: providing services to taxonomists for standard genome sequencing and annotation.</title>
        <authorList>
            <consortium name="The Broad Institute Genomics Platform"/>
            <consortium name="The Broad Institute Genome Sequencing Center for Infectious Disease"/>
            <person name="Wu L."/>
            <person name="Ma J."/>
        </authorList>
    </citation>
    <scope>NUCLEOTIDE SEQUENCE [LARGE SCALE GENOMIC DNA]</scope>
    <source>
        <strain evidence="4">CCM 8875</strain>
    </source>
</reference>
<dbReference type="EMBL" id="JBHTOQ010000003">
    <property type="protein sequence ID" value="MFD1479903.1"/>
    <property type="molecule type" value="Genomic_DNA"/>
</dbReference>
<feature type="region of interest" description="Disordered" evidence="1">
    <location>
        <begin position="349"/>
        <end position="371"/>
    </location>
</feature>
<dbReference type="Gene3D" id="3.30.750.140">
    <property type="match status" value="1"/>
</dbReference>
<evidence type="ECO:0000259" key="2">
    <source>
        <dbReference type="Pfam" id="PF02120"/>
    </source>
</evidence>
<feature type="domain" description="Flagellar hook-length control protein-like C-terminal" evidence="2">
    <location>
        <begin position="387"/>
        <end position="453"/>
    </location>
</feature>
<sequence>MADIQMIPNWPSRPSEAAQDASLPQDGASDFALPALSYVQPQPAPIADSAAMPGDALTRWLETVLGLTAGIGEAADPSFAAMDAGLPQIDIPPTAPENDPATMVELLFQPPNPSPAPPEADIPVLVQGTPPLPIVAEPTQGPNIVTTELRLPAQTQMQTPAALPGPGRVQAAASPAPAAQPAPGTSQAAPAVTGAGTNLSASAIGATTAMTRVQTPDRPAFRPPASRPTDPAQGGGLGQIPLLHDATPQRVGAEGGRTVLPHPVLVTQGSKVTATVPAGAEGSGDGDVNDALAVIGSRSHPAPLPEAERAAAGFAPVLRDAAGPPPGMMAGTVEPGGSAEPMNLPDAPRAGALVAGASPPAPDTGQAPDPRPVIRQVTEALVTIRGDRTEIALSPEELGRVRLIMTGPDRSHITIFAERPETLDLVRRNADLLTQHLADAGVSTDSMSFRRDDRAGWPDDAPQGMADDDDSPAPPDATLVRLTPASLSDRRLDIRI</sequence>
<feature type="compositionally biased region" description="Basic and acidic residues" evidence="1">
    <location>
        <begin position="448"/>
        <end position="457"/>
    </location>
</feature>
<feature type="region of interest" description="Disordered" evidence="1">
    <location>
        <begin position="159"/>
        <end position="192"/>
    </location>
</feature>
<dbReference type="RefSeq" id="WP_131574748.1">
    <property type="nucleotide sequence ID" value="NZ_CBCSAJ010000046.1"/>
</dbReference>
<feature type="compositionally biased region" description="Low complexity" evidence="1">
    <location>
        <begin position="170"/>
        <end position="191"/>
    </location>
</feature>
<protein>
    <submittedName>
        <fullName evidence="3">Flagellar hook-length control protein FliK</fullName>
    </submittedName>
</protein>
<keyword evidence="3" id="KW-0969">Cilium</keyword>
<gene>
    <name evidence="3" type="ORF">ACFQ5P_01210</name>
</gene>
<feature type="region of interest" description="Disordered" evidence="1">
    <location>
        <begin position="444"/>
        <end position="496"/>
    </location>
</feature>
<name>A0ABW4DTF7_9RHOB</name>
<dbReference type="Pfam" id="PF02120">
    <property type="entry name" value="Flg_hook"/>
    <property type="match status" value="1"/>
</dbReference>
<feature type="region of interest" description="Disordered" evidence="1">
    <location>
        <begin position="211"/>
        <end position="240"/>
    </location>
</feature>
<dbReference type="CDD" id="cd17470">
    <property type="entry name" value="T3SS_Flik_C"/>
    <property type="match status" value="1"/>
</dbReference>
<comment type="caution">
    <text evidence="3">The sequence shown here is derived from an EMBL/GenBank/DDBJ whole genome shotgun (WGS) entry which is preliminary data.</text>
</comment>
<evidence type="ECO:0000313" key="4">
    <source>
        <dbReference type="Proteomes" id="UP001597302"/>
    </source>
</evidence>